<dbReference type="InterPro" id="IPR011737">
    <property type="entry name" value="CHP02206_TP0381"/>
</dbReference>
<sequence>MVELDILGLSHILTVLICLVSIIFVPKYFKNLSNQAQKYLQLVIIFFLLVNQLMDLYREGIMSERWQDGLPLHLCDFSTMAIILYFITRHRDFFVFAFFFGIAGGGMSILTPDTVYGFPYIGYIQSQIGHTMIIMGVSYAMIIDKQRPYLRDVFRALCYASVLLIFTYIMNYLLGTNYWFLAEKPVGDNITSFMRPEPFHIIDLYIAATLICYAMYLPYYFKDRALKTV</sequence>
<dbReference type="NCBIfam" id="TIGR02206">
    <property type="entry name" value="intg_mem_TP0381"/>
    <property type="match status" value="1"/>
</dbReference>
<accession>A0A937LIY4</accession>
<feature type="transmembrane region" description="Helical" evidence="1">
    <location>
        <begin position="6"/>
        <end position="27"/>
    </location>
</feature>
<keyword evidence="1" id="KW-1133">Transmembrane helix</keyword>
<feature type="transmembrane region" description="Helical" evidence="1">
    <location>
        <begin position="201"/>
        <end position="221"/>
    </location>
</feature>
<dbReference type="Pfam" id="PF14808">
    <property type="entry name" value="TMEM164"/>
    <property type="match status" value="1"/>
</dbReference>
<feature type="transmembrane region" description="Helical" evidence="1">
    <location>
        <begin position="123"/>
        <end position="144"/>
    </location>
</feature>
<dbReference type="AlphaFoldDB" id="A0A937LIY4"/>
<dbReference type="Proteomes" id="UP000711391">
    <property type="component" value="Unassembled WGS sequence"/>
</dbReference>
<keyword evidence="1" id="KW-0472">Membrane</keyword>
<proteinExistence type="predicted"/>
<name>A0A937LIY4_9GAMM</name>
<feature type="transmembrane region" description="Helical" evidence="1">
    <location>
        <begin position="39"/>
        <end position="57"/>
    </location>
</feature>
<protein>
    <submittedName>
        <fullName evidence="2">TIGR02206 family membrane protein</fullName>
    </submittedName>
</protein>
<organism evidence="2 3">
    <name type="scientific">SAR86 cluster bacterium</name>
    <dbReference type="NCBI Taxonomy" id="2030880"/>
    <lineage>
        <taxon>Bacteria</taxon>
        <taxon>Pseudomonadati</taxon>
        <taxon>Pseudomonadota</taxon>
        <taxon>Gammaproteobacteria</taxon>
        <taxon>SAR86 cluster</taxon>
    </lineage>
</organism>
<evidence type="ECO:0000313" key="3">
    <source>
        <dbReference type="Proteomes" id="UP000711391"/>
    </source>
</evidence>
<evidence type="ECO:0000313" key="2">
    <source>
        <dbReference type="EMBL" id="MBL6818513.1"/>
    </source>
</evidence>
<evidence type="ECO:0000256" key="1">
    <source>
        <dbReference type="SAM" id="Phobius"/>
    </source>
</evidence>
<feature type="transmembrane region" description="Helical" evidence="1">
    <location>
        <begin position="69"/>
        <end position="86"/>
    </location>
</feature>
<comment type="caution">
    <text evidence="2">The sequence shown here is derived from an EMBL/GenBank/DDBJ whole genome shotgun (WGS) entry which is preliminary data.</text>
</comment>
<feature type="transmembrane region" description="Helical" evidence="1">
    <location>
        <begin position="93"/>
        <end position="111"/>
    </location>
</feature>
<keyword evidence="1" id="KW-0812">Transmembrane</keyword>
<dbReference type="EMBL" id="JADHQD010000022">
    <property type="protein sequence ID" value="MBL6818513.1"/>
    <property type="molecule type" value="Genomic_DNA"/>
</dbReference>
<gene>
    <name evidence="2" type="ORF">ISQ64_03815</name>
</gene>
<feature type="transmembrane region" description="Helical" evidence="1">
    <location>
        <begin position="156"/>
        <end position="181"/>
    </location>
</feature>
<reference evidence="2" key="1">
    <citation type="submission" date="2020-10" db="EMBL/GenBank/DDBJ databases">
        <title>Microbiome of the Black Sea water column analyzed by genome centric metagenomics.</title>
        <authorList>
            <person name="Cabello-Yeves P.J."/>
            <person name="Callieri C."/>
            <person name="Picazo A."/>
            <person name="Mehrshad M."/>
            <person name="Haro-Moreno J.M."/>
            <person name="Roda-Garcia J."/>
            <person name="Dzembekova N."/>
            <person name="Slabakova V."/>
            <person name="Slabakova N."/>
            <person name="Moncheva S."/>
            <person name="Rodriguez-Valera F."/>
        </authorList>
    </citation>
    <scope>NUCLEOTIDE SEQUENCE</scope>
    <source>
        <strain evidence="2">BS307-5m-G50</strain>
    </source>
</reference>